<organism evidence="1 2">
    <name type="scientific">Sinomicrobium pectinilyticum</name>
    <dbReference type="NCBI Taxonomy" id="1084421"/>
    <lineage>
        <taxon>Bacteria</taxon>
        <taxon>Pseudomonadati</taxon>
        <taxon>Bacteroidota</taxon>
        <taxon>Flavobacteriia</taxon>
        <taxon>Flavobacteriales</taxon>
        <taxon>Flavobacteriaceae</taxon>
        <taxon>Sinomicrobium</taxon>
    </lineage>
</organism>
<protein>
    <submittedName>
        <fullName evidence="1">Gliding motility lipoprotein GldB</fullName>
    </submittedName>
</protein>
<keyword evidence="1" id="KW-0449">Lipoprotein</keyword>
<proteinExistence type="predicted"/>
<evidence type="ECO:0000313" key="2">
    <source>
        <dbReference type="Proteomes" id="UP000267469"/>
    </source>
</evidence>
<sequence>MQKIVIFLLVFPLVLACNRKDRLEEKIEQIHVKVQVDRFDLEFSKATPETLPQLKSDYPFLFPPQYTDSVWIEKMKDTIQQELSDEVQKKFPDFSGPAAGLRSLFKHIKYYFPGFEEPRVVTLVSGVDYHNKVIWRDSLLLVSLDIYLGTDHRFYGRIPGYLTKNFSAENIVSDAASAYAARQIPPDRDRSLLSAMIRAGKELYLKDLFIPSVSDALKIGYAEEEMTWVNANEREMWRYFVERSLLYATDSRLKDRFIEPAPFSKFYLDIDNESPGGAGRFIGWQIVRAYMRNNDVSLQEMLNAPAGEIFKKSGYKPEK</sequence>
<comment type="caution">
    <text evidence="1">The sequence shown here is derived from an EMBL/GenBank/DDBJ whole genome shotgun (WGS) entry which is preliminary data.</text>
</comment>
<keyword evidence="2" id="KW-1185">Reference proteome</keyword>
<dbReference type="Proteomes" id="UP000267469">
    <property type="component" value="Unassembled WGS sequence"/>
</dbReference>
<dbReference type="EMBL" id="RJTM01000096">
    <property type="protein sequence ID" value="RNL84495.1"/>
    <property type="molecule type" value="Genomic_DNA"/>
</dbReference>
<reference evidence="1 2" key="1">
    <citation type="submission" date="2018-10" db="EMBL/GenBank/DDBJ databases">
        <title>Sinomicrobium pectinilyticum sp. nov., a pectinase-producing bacterium isolated from alkaline and saline soil, and emended description of the genus Sinomicrobium.</title>
        <authorList>
            <person name="Cheng B."/>
            <person name="Li C."/>
            <person name="Lai Q."/>
            <person name="Du M."/>
            <person name="Shao Z."/>
            <person name="Xu P."/>
            <person name="Yang C."/>
        </authorList>
    </citation>
    <scope>NUCLEOTIDE SEQUENCE [LARGE SCALE GENOMIC DNA]</scope>
    <source>
        <strain evidence="1 2">5DNS001</strain>
    </source>
</reference>
<dbReference type="RefSeq" id="WP_123216599.1">
    <property type="nucleotide sequence ID" value="NZ_RJTM01000096.1"/>
</dbReference>
<dbReference type="Pfam" id="PF25594">
    <property type="entry name" value="GldB_lipo"/>
    <property type="match status" value="1"/>
</dbReference>
<dbReference type="NCBIfam" id="TIGR03514">
    <property type="entry name" value="GldB_lipo"/>
    <property type="match status" value="1"/>
</dbReference>
<evidence type="ECO:0000313" key="1">
    <source>
        <dbReference type="EMBL" id="RNL84495.1"/>
    </source>
</evidence>
<dbReference type="InterPro" id="IPR019853">
    <property type="entry name" value="GldB-like"/>
</dbReference>
<gene>
    <name evidence="1" type="primary">gldB</name>
    <name evidence="1" type="ORF">ED312_13785</name>
</gene>
<name>A0A3N0E9F1_SINP1</name>
<dbReference type="PROSITE" id="PS51257">
    <property type="entry name" value="PROKAR_LIPOPROTEIN"/>
    <property type="match status" value="1"/>
</dbReference>
<dbReference type="OrthoDB" id="976022at2"/>
<accession>A0A3N0E9F1</accession>
<dbReference type="AlphaFoldDB" id="A0A3N0E9F1"/>